<protein>
    <submittedName>
        <fullName evidence="1">Uncharacterized protein</fullName>
    </submittedName>
</protein>
<dbReference type="OrthoDB" id="1078940at2"/>
<keyword evidence="2" id="KW-1185">Reference proteome</keyword>
<name>A0A7L8AF93_9FLAO</name>
<accession>A0A7L8AF93</accession>
<dbReference type="AlphaFoldDB" id="A0A7L8AF93"/>
<reference evidence="1 2" key="1">
    <citation type="journal article" date="2016" name="Int. J. Syst. Evol. Microbiol.">
        <title>Polaribacter haliotis sp. nov., isolated from the gut of abalone Haliotis discus hannai.</title>
        <authorList>
            <person name="Kim Y.O."/>
            <person name="Park I.S."/>
            <person name="Park S."/>
            <person name="Nam B.H."/>
            <person name="Park J.M."/>
            <person name="Kim D.G."/>
            <person name="Yoon J.H."/>
        </authorList>
    </citation>
    <scope>NUCLEOTIDE SEQUENCE [LARGE SCALE GENOMIC DNA]</scope>
    <source>
        <strain evidence="1 2">KCTC 52418</strain>
    </source>
</reference>
<proteinExistence type="predicted"/>
<organism evidence="1 2">
    <name type="scientific">Polaribacter haliotis</name>
    <dbReference type="NCBI Taxonomy" id="1888915"/>
    <lineage>
        <taxon>Bacteria</taxon>
        <taxon>Pseudomonadati</taxon>
        <taxon>Bacteroidota</taxon>
        <taxon>Flavobacteriia</taxon>
        <taxon>Flavobacteriales</taxon>
        <taxon>Flavobacteriaceae</taxon>
    </lineage>
</organism>
<sequence>MYTIESYKQPFWAKSGNFTRGRDPLGIQNSSIAVYSTLLPGMTNLTLRLRYYGFYLWLLDKYHQLPEADIFKQNYIGQYTFIRRAELILAYLMKNKFPNEQSVIGSNFAESHIQQNTNIGYYDIELGADKTKTTEKGSVYWDYTSGALGQYYAGSLINMNLINIKENFFERTEEKGKELAEAYGVSISENCSQLLLKRIKEGKLYSNDFDILEDIALNQNVVNTPEGDFYIKMLLNNDGGKGKTALDAISEQRKESIKLFLWIIQNTKEYKMWENMPQLSYLMCTISKKEEVSEATYGWYYYYLNEVTHHSLETIFWGLLVEMEFGNYSLQQFLNEITEKVVQNFKLKKVILKDYIEQLNTEPSNVSDNLGDISNAVKKNLSVEGICYGITTLLHLYKDNIPNAKEISDYAVNHFLNTKNGNVIDVFERYIRKNQELEFKEFIKKIIQTILNEHIAVAYKKMGDGEKNLLKFLIEDNYLVHIETMEPNFTSPRLKTLFNFTRDLDLVNDKEQLTITGETILEQLNNVEV</sequence>
<dbReference type="RefSeq" id="WP_088354265.1">
    <property type="nucleotide sequence ID" value="NZ_CP061813.1"/>
</dbReference>
<evidence type="ECO:0000313" key="2">
    <source>
        <dbReference type="Proteomes" id="UP000516764"/>
    </source>
</evidence>
<evidence type="ECO:0000313" key="1">
    <source>
        <dbReference type="EMBL" id="QOD60678.1"/>
    </source>
</evidence>
<dbReference type="EMBL" id="CP061813">
    <property type="protein sequence ID" value="QOD60678.1"/>
    <property type="molecule type" value="Genomic_DNA"/>
</dbReference>
<dbReference type="KEGG" id="phal:H9I45_15265"/>
<dbReference type="Proteomes" id="UP000516764">
    <property type="component" value="Chromosome"/>
</dbReference>
<gene>
    <name evidence="1" type="ORF">H9I45_15265</name>
</gene>